<dbReference type="Gene3D" id="3.60.20.30">
    <property type="entry name" value="(Glycosyl)asparaginase"/>
    <property type="match status" value="1"/>
</dbReference>
<proteinExistence type="predicted"/>
<evidence type="ECO:0000313" key="3">
    <source>
        <dbReference type="Proteomes" id="UP000265520"/>
    </source>
</evidence>
<dbReference type="Pfam" id="PF01112">
    <property type="entry name" value="Asparaginase_2"/>
    <property type="match status" value="1"/>
</dbReference>
<sequence>FGLQEAVDFVIKHRLDEGQAGLIAVSSKGEVAYGYNCNGMFRGVATQDGLKEVGIWK</sequence>
<feature type="non-terminal residue" evidence="2">
    <location>
        <position position="1"/>
    </location>
</feature>
<name>A0A392SWQ4_9FABA</name>
<dbReference type="GO" id="GO:0016787">
    <property type="term" value="F:hydrolase activity"/>
    <property type="evidence" value="ECO:0007669"/>
    <property type="project" value="InterPro"/>
</dbReference>
<comment type="subunit">
    <text evidence="1">Heterotetramer of two alpha and two beta chains arranged as a dimer of alpha/beta heterodimers.</text>
</comment>
<keyword evidence="3" id="KW-1185">Reference proteome</keyword>
<dbReference type="SUPFAM" id="SSF56235">
    <property type="entry name" value="N-terminal nucleophile aminohydrolases (Ntn hydrolases)"/>
    <property type="match status" value="1"/>
</dbReference>
<evidence type="ECO:0000313" key="2">
    <source>
        <dbReference type="EMBL" id="MCI52306.1"/>
    </source>
</evidence>
<dbReference type="EMBL" id="LXQA010445278">
    <property type="protein sequence ID" value="MCI52306.1"/>
    <property type="molecule type" value="Genomic_DNA"/>
</dbReference>
<dbReference type="Proteomes" id="UP000265520">
    <property type="component" value="Unassembled WGS sequence"/>
</dbReference>
<reference evidence="2 3" key="1">
    <citation type="journal article" date="2018" name="Front. Plant Sci.">
        <title>Red Clover (Trifolium pratense) and Zigzag Clover (T. medium) - A Picture of Genomic Similarities and Differences.</title>
        <authorList>
            <person name="Dluhosova J."/>
            <person name="Istvanek J."/>
            <person name="Nedelnik J."/>
            <person name="Repkova J."/>
        </authorList>
    </citation>
    <scope>NUCLEOTIDE SEQUENCE [LARGE SCALE GENOMIC DNA]</scope>
    <source>
        <strain evidence="3">cv. 10/8</strain>
        <tissue evidence="2">Leaf</tissue>
    </source>
</reference>
<comment type="caution">
    <text evidence="2">The sequence shown here is derived from an EMBL/GenBank/DDBJ whole genome shotgun (WGS) entry which is preliminary data.</text>
</comment>
<protein>
    <submittedName>
        <fullName evidence="2">L-asparaginase</fullName>
    </submittedName>
</protein>
<dbReference type="InterPro" id="IPR000246">
    <property type="entry name" value="Peptidase_T2"/>
</dbReference>
<organism evidence="2 3">
    <name type="scientific">Trifolium medium</name>
    <dbReference type="NCBI Taxonomy" id="97028"/>
    <lineage>
        <taxon>Eukaryota</taxon>
        <taxon>Viridiplantae</taxon>
        <taxon>Streptophyta</taxon>
        <taxon>Embryophyta</taxon>
        <taxon>Tracheophyta</taxon>
        <taxon>Spermatophyta</taxon>
        <taxon>Magnoliopsida</taxon>
        <taxon>eudicotyledons</taxon>
        <taxon>Gunneridae</taxon>
        <taxon>Pentapetalae</taxon>
        <taxon>rosids</taxon>
        <taxon>fabids</taxon>
        <taxon>Fabales</taxon>
        <taxon>Fabaceae</taxon>
        <taxon>Papilionoideae</taxon>
        <taxon>50 kb inversion clade</taxon>
        <taxon>NPAAA clade</taxon>
        <taxon>Hologalegina</taxon>
        <taxon>IRL clade</taxon>
        <taxon>Trifolieae</taxon>
        <taxon>Trifolium</taxon>
    </lineage>
</organism>
<accession>A0A392SWQ4</accession>
<dbReference type="InterPro" id="IPR029055">
    <property type="entry name" value="Ntn_hydrolases_N"/>
</dbReference>
<evidence type="ECO:0000256" key="1">
    <source>
        <dbReference type="ARBA" id="ARBA00011601"/>
    </source>
</evidence>
<dbReference type="AlphaFoldDB" id="A0A392SWQ4"/>